<evidence type="ECO:0000313" key="3">
    <source>
        <dbReference type="EMBL" id="VDP88011.1"/>
    </source>
</evidence>
<dbReference type="EMBL" id="UZAN01050136">
    <property type="protein sequence ID" value="VDP88011.1"/>
    <property type="molecule type" value="Genomic_DNA"/>
</dbReference>
<reference evidence="3 4" key="2">
    <citation type="submission" date="2018-11" db="EMBL/GenBank/DDBJ databases">
        <authorList>
            <consortium name="Pathogen Informatics"/>
        </authorList>
    </citation>
    <scope>NUCLEOTIDE SEQUENCE [LARGE SCALE GENOMIC DNA]</scope>
    <source>
        <strain evidence="3 4">Egypt</strain>
    </source>
</reference>
<dbReference type="PANTHER" id="PTHR13146">
    <property type="match status" value="1"/>
</dbReference>
<name>A0A183AVS9_9TREM</name>
<evidence type="ECO:0000256" key="1">
    <source>
        <dbReference type="SAM" id="MobiDB-lite"/>
    </source>
</evidence>
<evidence type="ECO:0000313" key="4">
    <source>
        <dbReference type="Proteomes" id="UP000272942"/>
    </source>
</evidence>
<proteinExistence type="predicted"/>
<gene>
    <name evidence="3" type="ORF">ECPE_LOCUS11064</name>
</gene>
<dbReference type="AlphaFoldDB" id="A0A183AVS9"/>
<sequence length="136" mass="15050">MSVIALPAVHFIPGSDLNGSYENVLDALWQIKNNTLLLVNCILYILSIAFFNYFGLSITRYLSVDGFACLIIGTLIYNKVMNLSFIRGCGDPPEDLLPVVDVTEQEVDQYLNEPSVADGDERPILSATGYNQSTRL</sequence>
<accession>A0A183AVS9</accession>
<evidence type="ECO:0000256" key="2">
    <source>
        <dbReference type="SAM" id="Phobius"/>
    </source>
</evidence>
<keyword evidence="4" id="KW-1185">Reference proteome</keyword>
<dbReference type="GO" id="GO:0016020">
    <property type="term" value="C:membrane"/>
    <property type="evidence" value="ECO:0007669"/>
    <property type="project" value="TreeGrafter"/>
</dbReference>
<keyword evidence="2" id="KW-0812">Transmembrane</keyword>
<dbReference type="OrthoDB" id="29773at2759"/>
<dbReference type="PANTHER" id="PTHR13146:SF0">
    <property type="entry name" value="SOLUTE CARRIER FAMILY 35 MEMBER F6"/>
    <property type="match status" value="1"/>
</dbReference>
<reference evidence="5" key="1">
    <citation type="submission" date="2016-06" db="UniProtKB">
        <authorList>
            <consortium name="WormBaseParasite"/>
        </authorList>
    </citation>
    <scope>IDENTIFICATION</scope>
</reference>
<dbReference type="WBParaSite" id="ECPE_0001109801-mRNA-1">
    <property type="protein sequence ID" value="ECPE_0001109801-mRNA-1"/>
    <property type="gene ID" value="ECPE_0001109801"/>
</dbReference>
<feature type="region of interest" description="Disordered" evidence="1">
    <location>
        <begin position="115"/>
        <end position="136"/>
    </location>
</feature>
<dbReference type="Proteomes" id="UP000272942">
    <property type="component" value="Unassembled WGS sequence"/>
</dbReference>
<keyword evidence="2" id="KW-1133">Transmembrane helix</keyword>
<feature type="transmembrane region" description="Helical" evidence="2">
    <location>
        <begin position="35"/>
        <end position="54"/>
    </location>
</feature>
<evidence type="ECO:0000313" key="5">
    <source>
        <dbReference type="WBParaSite" id="ECPE_0001109801-mRNA-1"/>
    </source>
</evidence>
<protein>
    <submittedName>
        <fullName evidence="5">Golgi apparatus membrane protein TVP23 homolog</fullName>
    </submittedName>
</protein>
<keyword evidence="2" id="KW-0472">Membrane</keyword>
<organism evidence="5">
    <name type="scientific">Echinostoma caproni</name>
    <dbReference type="NCBI Taxonomy" id="27848"/>
    <lineage>
        <taxon>Eukaryota</taxon>
        <taxon>Metazoa</taxon>
        <taxon>Spiralia</taxon>
        <taxon>Lophotrochozoa</taxon>
        <taxon>Platyhelminthes</taxon>
        <taxon>Trematoda</taxon>
        <taxon>Digenea</taxon>
        <taxon>Plagiorchiida</taxon>
        <taxon>Echinostomata</taxon>
        <taxon>Echinostomatoidea</taxon>
        <taxon>Echinostomatidae</taxon>
        <taxon>Echinostoma</taxon>
    </lineage>
</organism>